<dbReference type="Gene3D" id="3.40.50.300">
    <property type="entry name" value="P-loop containing nucleotide triphosphate hydrolases"/>
    <property type="match status" value="1"/>
</dbReference>
<dbReference type="FunFam" id="1.20.1560.10:FF:000011">
    <property type="entry name" value="Multidrug ABC transporter ATP-binding protein"/>
    <property type="match status" value="1"/>
</dbReference>
<evidence type="ECO:0000313" key="13">
    <source>
        <dbReference type="EMBL" id="GGG80291.1"/>
    </source>
</evidence>
<dbReference type="Gene3D" id="1.20.1560.10">
    <property type="entry name" value="ABC transporter type 1, transmembrane domain"/>
    <property type="match status" value="1"/>
</dbReference>
<protein>
    <submittedName>
        <fullName evidence="13">ABC transporter ATP-binding protein</fullName>
    </submittedName>
</protein>
<dbReference type="InterPro" id="IPR027417">
    <property type="entry name" value="P-loop_NTPase"/>
</dbReference>
<dbReference type="RefSeq" id="WP_188455918.1">
    <property type="nucleotide sequence ID" value="NZ_BMFR01000012.1"/>
</dbReference>
<keyword evidence="14" id="KW-1185">Reference proteome</keyword>
<evidence type="ECO:0000313" key="14">
    <source>
        <dbReference type="Proteomes" id="UP000622860"/>
    </source>
</evidence>
<evidence type="ECO:0000256" key="6">
    <source>
        <dbReference type="ARBA" id="ARBA00022741"/>
    </source>
</evidence>
<dbReference type="GO" id="GO:0016887">
    <property type="term" value="F:ATP hydrolysis activity"/>
    <property type="evidence" value="ECO:0007669"/>
    <property type="project" value="InterPro"/>
</dbReference>
<dbReference type="CDD" id="cd18551">
    <property type="entry name" value="ABC_6TM_LmrA_like"/>
    <property type="match status" value="1"/>
</dbReference>
<dbReference type="EMBL" id="BMFR01000012">
    <property type="protein sequence ID" value="GGG80291.1"/>
    <property type="molecule type" value="Genomic_DNA"/>
</dbReference>
<evidence type="ECO:0000256" key="1">
    <source>
        <dbReference type="ARBA" id="ARBA00004651"/>
    </source>
</evidence>
<dbReference type="InterPro" id="IPR039421">
    <property type="entry name" value="Type_1_exporter"/>
</dbReference>
<accession>A0A917M5H4</accession>
<keyword evidence="3" id="KW-0813">Transport</keyword>
<evidence type="ECO:0000256" key="10">
    <source>
        <dbReference type="SAM" id="Phobius"/>
    </source>
</evidence>
<dbReference type="Pfam" id="PF00664">
    <property type="entry name" value="ABC_membrane"/>
    <property type="match status" value="1"/>
</dbReference>
<comment type="caution">
    <text evidence="13">The sequence shown here is derived from an EMBL/GenBank/DDBJ whole genome shotgun (WGS) entry which is preliminary data.</text>
</comment>
<feature type="transmembrane region" description="Helical" evidence="10">
    <location>
        <begin position="21"/>
        <end position="43"/>
    </location>
</feature>
<keyword evidence="9 10" id="KW-0472">Membrane</keyword>
<dbReference type="Proteomes" id="UP000622860">
    <property type="component" value="Unassembled WGS sequence"/>
</dbReference>
<evidence type="ECO:0000256" key="8">
    <source>
        <dbReference type="ARBA" id="ARBA00022989"/>
    </source>
</evidence>
<feature type="transmembrane region" description="Helical" evidence="10">
    <location>
        <begin position="142"/>
        <end position="159"/>
    </location>
</feature>
<dbReference type="SUPFAM" id="SSF90123">
    <property type="entry name" value="ABC transporter transmembrane region"/>
    <property type="match status" value="1"/>
</dbReference>
<dbReference type="SUPFAM" id="SSF52540">
    <property type="entry name" value="P-loop containing nucleoside triphosphate hydrolases"/>
    <property type="match status" value="1"/>
</dbReference>
<comment type="similarity">
    <text evidence="2">Belongs to the ABC transporter superfamily.</text>
</comment>
<proteinExistence type="inferred from homology"/>
<feature type="transmembrane region" description="Helical" evidence="10">
    <location>
        <begin position="165"/>
        <end position="182"/>
    </location>
</feature>
<dbReference type="InterPro" id="IPR017871">
    <property type="entry name" value="ABC_transporter-like_CS"/>
</dbReference>
<dbReference type="PROSITE" id="PS50929">
    <property type="entry name" value="ABC_TM1F"/>
    <property type="match status" value="1"/>
</dbReference>
<dbReference type="GO" id="GO:0005524">
    <property type="term" value="F:ATP binding"/>
    <property type="evidence" value="ECO:0007669"/>
    <property type="project" value="UniProtKB-KW"/>
</dbReference>
<dbReference type="GO" id="GO:0005886">
    <property type="term" value="C:plasma membrane"/>
    <property type="evidence" value="ECO:0007669"/>
    <property type="project" value="UniProtKB-SubCell"/>
</dbReference>
<evidence type="ECO:0000256" key="4">
    <source>
        <dbReference type="ARBA" id="ARBA00022475"/>
    </source>
</evidence>
<keyword evidence="6" id="KW-0547">Nucleotide-binding</keyword>
<evidence type="ECO:0000259" key="12">
    <source>
        <dbReference type="PROSITE" id="PS50929"/>
    </source>
</evidence>
<gene>
    <name evidence="13" type="ORF">GCM10011398_27080</name>
</gene>
<dbReference type="PANTHER" id="PTHR43394">
    <property type="entry name" value="ATP-DEPENDENT PERMEASE MDL1, MITOCHONDRIAL"/>
    <property type="match status" value="1"/>
</dbReference>
<comment type="subcellular location">
    <subcellularLocation>
        <location evidence="1">Cell membrane</location>
        <topology evidence="1">Multi-pass membrane protein</topology>
    </subcellularLocation>
</comment>
<evidence type="ECO:0000256" key="2">
    <source>
        <dbReference type="ARBA" id="ARBA00005417"/>
    </source>
</evidence>
<feature type="transmembrane region" description="Helical" evidence="10">
    <location>
        <begin position="243"/>
        <end position="268"/>
    </location>
</feature>
<feature type="domain" description="ABC transmembrane type-1" evidence="12">
    <location>
        <begin position="28"/>
        <end position="306"/>
    </location>
</feature>
<evidence type="ECO:0000256" key="3">
    <source>
        <dbReference type="ARBA" id="ARBA00022448"/>
    </source>
</evidence>
<dbReference type="PROSITE" id="PS00211">
    <property type="entry name" value="ABC_TRANSPORTER_1"/>
    <property type="match status" value="1"/>
</dbReference>
<dbReference type="Pfam" id="PF00005">
    <property type="entry name" value="ABC_tran"/>
    <property type="match status" value="1"/>
</dbReference>
<feature type="transmembrane region" description="Helical" evidence="10">
    <location>
        <begin position="280"/>
        <end position="301"/>
    </location>
</feature>
<dbReference type="InterPro" id="IPR011527">
    <property type="entry name" value="ABC1_TM_dom"/>
</dbReference>
<dbReference type="PROSITE" id="PS50893">
    <property type="entry name" value="ABC_TRANSPORTER_2"/>
    <property type="match status" value="1"/>
</dbReference>
<evidence type="ECO:0000256" key="5">
    <source>
        <dbReference type="ARBA" id="ARBA00022692"/>
    </source>
</evidence>
<evidence type="ECO:0000256" key="9">
    <source>
        <dbReference type="ARBA" id="ARBA00023136"/>
    </source>
</evidence>
<dbReference type="PANTHER" id="PTHR43394:SF1">
    <property type="entry name" value="ATP-BINDING CASSETTE SUB-FAMILY B MEMBER 10, MITOCHONDRIAL"/>
    <property type="match status" value="1"/>
</dbReference>
<feature type="transmembrane region" description="Helical" evidence="10">
    <location>
        <begin position="63"/>
        <end position="88"/>
    </location>
</feature>
<reference evidence="13" key="2">
    <citation type="submission" date="2020-09" db="EMBL/GenBank/DDBJ databases">
        <authorList>
            <person name="Sun Q."/>
            <person name="Zhou Y."/>
        </authorList>
    </citation>
    <scope>NUCLEOTIDE SEQUENCE</scope>
    <source>
        <strain evidence="13">CGMCC 1.12754</strain>
    </source>
</reference>
<reference evidence="13" key="1">
    <citation type="journal article" date="2014" name="Int. J. Syst. Evol. Microbiol.">
        <title>Complete genome sequence of Corynebacterium casei LMG S-19264T (=DSM 44701T), isolated from a smear-ripened cheese.</title>
        <authorList>
            <consortium name="US DOE Joint Genome Institute (JGI-PGF)"/>
            <person name="Walter F."/>
            <person name="Albersmeier A."/>
            <person name="Kalinowski J."/>
            <person name="Ruckert C."/>
        </authorList>
    </citation>
    <scope>NUCLEOTIDE SEQUENCE</scope>
    <source>
        <strain evidence="13">CGMCC 1.12754</strain>
    </source>
</reference>
<dbReference type="GO" id="GO:0015421">
    <property type="term" value="F:ABC-type oligopeptide transporter activity"/>
    <property type="evidence" value="ECO:0007669"/>
    <property type="project" value="TreeGrafter"/>
</dbReference>
<sequence length="577" mass="63402">MEKSKNESLKPFLSLLMSTNIPKIALTIGLIGSVFTTLVGLSIPLLTRELVDGFSVESLSITLIIAIGVVFILQAVLDGVSTYLLAAVGQKIVARLRELMWLKLIRLPVSYFDKKKSGESVSRVVNDTGIVKDLISQHFPQFITGIISIIGAIIILLIMDWKMTLLMLLSVPVTIAIMMPLGKQMAKISRGLQDETAGFQGDIQQTLSEIRLMKSSTAEQSEQSKGISGIGKLLNFGLKEARIFALIGPLIYLIIMVVIVVIIGYGGIRVAEGSMSTGSLVAFLLYLFQIVFPITSFAMFFTQLQKAKGATERIIEILDVSLEEGQDGIHKDITNETVFVQDVSFSYSDDEPVLKNISLEARPGEMIAFAGPSGGGKTTMFGLLERFYEPDSGEIRIGTIPIKDLSMESWRSQIGYVSQESAMMAGTIRENLCYGLNDQEISDERLWEVAEMAYASQFIKAFPSGLDTEVGERGVKLSGGQRQRIAIARAFLRDPKILMMDEATASLDSQSEGIVQQALTRLMEGRTTFVIAHRLSTIVDADKIIFIENGQVTGSGTHQDLTKSHPLYREFAEQQLT</sequence>
<dbReference type="InterPro" id="IPR036640">
    <property type="entry name" value="ABC1_TM_sf"/>
</dbReference>
<dbReference type="InterPro" id="IPR003593">
    <property type="entry name" value="AAA+_ATPase"/>
</dbReference>
<keyword evidence="7 13" id="KW-0067">ATP-binding</keyword>
<dbReference type="AlphaFoldDB" id="A0A917M5H4"/>
<dbReference type="FunFam" id="3.40.50.300:FF:000218">
    <property type="entry name" value="Multidrug ABC transporter ATP-binding protein"/>
    <property type="match status" value="1"/>
</dbReference>
<keyword evidence="5 10" id="KW-0812">Transmembrane</keyword>
<evidence type="ECO:0000256" key="7">
    <source>
        <dbReference type="ARBA" id="ARBA00022840"/>
    </source>
</evidence>
<feature type="domain" description="ABC transporter" evidence="11">
    <location>
        <begin position="338"/>
        <end position="574"/>
    </location>
</feature>
<name>A0A917M5H4_9BACI</name>
<evidence type="ECO:0000259" key="11">
    <source>
        <dbReference type="PROSITE" id="PS50893"/>
    </source>
</evidence>
<dbReference type="SMART" id="SM00382">
    <property type="entry name" value="AAA"/>
    <property type="match status" value="1"/>
</dbReference>
<dbReference type="InterPro" id="IPR003439">
    <property type="entry name" value="ABC_transporter-like_ATP-bd"/>
</dbReference>
<organism evidence="13 14">
    <name type="scientific">Virgibacillus oceani</name>
    <dbReference type="NCBI Taxonomy" id="1479511"/>
    <lineage>
        <taxon>Bacteria</taxon>
        <taxon>Bacillati</taxon>
        <taxon>Bacillota</taxon>
        <taxon>Bacilli</taxon>
        <taxon>Bacillales</taxon>
        <taxon>Bacillaceae</taxon>
        <taxon>Virgibacillus</taxon>
    </lineage>
</organism>
<keyword evidence="4" id="KW-1003">Cell membrane</keyword>
<keyword evidence="8 10" id="KW-1133">Transmembrane helix</keyword>